<keyword evidence="3" id="KW-1185">Reference proteome</keyword>
<protein>
    <submittedName>
        <fullName evidence="2">Uncharacterized protein</fullName>
    </submittedName>
</protein>
<gene>
    <name evidence="2" type="ordered locus">Metfor_1533</name>
</gene>
<dbReference type="RefSeq" id="WP_015285529.1">
    <property type="nucleotide sequence ID" value="NC_019943.1"/>
</dbReference>
<name>L0HFJ3_METFS</name>
<proteinExistence type="predicted"/>
<dbReference type="EMBL" id="CP003167">
    <property type="protein sequence ID" value="AGB02566.1"/>
    <property type="molecule type" value="Genomic_DNA"/>
</dbReference>
<dbReference type="InParanoid" id="L0HFJ3"/>
<accession>L0HFJ3</accession>
<dbReference type="KEGG" id="mfo:Metfor_1533"/>
<dbReference type="STRING" id="593750.Metfor_1533"/>
<dbReference type="GeneID" id="14307922"/>
<evidence type="ECO:0000256" key="1">
    <source>
        <dbReference type="SAM" id="MobiDB-lite"/>
    </source>
</evidence>
<dbReference type="eggNOG" id="arCOG07676">
    <property type="taxonomic scope" value="Archaea"/>
</dbReference>
<dbReference type="PROSITE" id="PS51257">
    <property type="entry name" value="PROKAR_LIPOPROTEIN"/>
    <property type="match status" value="1"/>
</dbReference>
<organism evidence="2 3">
    <name type="scientific">Methanoregula formicica (strain DSM 22288 / NBRC 105244 / SMSP)</name>
    <dbReference type="NCBI Taxonomy" id="593750"/>
    <lineage>
        <taxon>Archaea</taxon>
        <taxon>Methanobacteriati</taxon>
        <taxon>Methanobacteriota</taxon>
        <taxon>Stenosarchaea group</taxon>
        <taxon>Methanomicrobia</taxon>
        <taxon>Methanomicrobiales</taxon>
        <taxon>Methanoregulaceae</taxon>
        <taxon>Methanoregula</taxon>
    </lineage>
</organism>
<reference evidence="2 3" key="2">
    <citation type="journal article" date="2014" name="Genome Announc.">
        <title>Complete Genome Sequence of Methanoregula formicica SMSPT, a Mesophilic Hydrogenotrophic Methanogen Isolated from a Methanogenic Upflow Anaerobic Sludge Blanket Reactor.</title>
        <authorList>
            <person name="Yamamoto K."/>
            <person name="Tamaki H."/>
            <person name="Cadillo-Quiroz H."/>
            <person name="Imachi H."/>
            <person name="Kyrpides N."/>
            <person name="Woyke T."/>
            <person name="Goodwin L."/>
            <person name="Zinder S.H."/>
            <person name="Kamagata Y."/>
            <person name="Liu W.T."/>
        </authorList>
    </citation>
    <scope>NUCLEOTIDE SEQUENCE [LARGE SCALE GENOMIC DNA]</scope>
    <source>
        <strain evidence="3">DSM 22288 / NBRC 105244 / SMSP</strain>
    </source>
</reference>
<dbReference type="HOGENOM" id="CLU_1631634_0_0_2"/>
<feature type="region of interest" description="Disordered" evidence="1">
    <location>
        <begin position="27"/>
        <end position="54"/>
    </location>
</feature>
<feature type="compositionally biased region" description="Low complexity" evidence="1">
    <location>
        <begin position="27"/>
        <end position="44"/>
    </location>
</feature>
<dbReference type="OrthoDB" id="117298at2157"/>
<reference evidence="3" key="1">
    <citation type="submission" date="2011-12" db="EMBL/GenBank/DDBJ databases">
        <title>Complete sequence of Methanoregula formicicum SMSP.</title>
        <authorList>
            <person name="Lucas S."/>
            <person name="Han J."/>
            <person name="Lapidus A."/>
            <person name="Cheng J.-F."/>
            <person name="Goodwin L."/>
            <person name="Pitluck S."/>
            <person name="Peters L."/>
            <person name="Ovchinnikova G."/>
            <person name="Teshima H."/>
            <person name="Detter J.C."/>
            <person name="Han C."/>
            <person name="Tapia R."/>
            <person name="Land M."/>
            <person name="Hauser L."/>
            <person name="Kyrpides N."/>
            <person name="Ivanova N."/>
            <person name="Pagani I."/>
            <person name="Imachi H."/>
            <person name="Tamaki H."/>
            <person name="Sekiguchi Y."/>
            <person name="Kamagata Y."/>
            <person name="Cadillo-Quiroz H."/>
            <person name="Zinder S."/>
            <person name="Liu W.-T."/>
            <person name="Woyke T."/>
        </authorList>
    </citation>
    <scope>NUCLEOTIDE SEQUENCE [LARGE SCALE GENOMIC DNA]</scope>
    <source>
        <strain evidence="3">DSM 22288 / NBRC 105244 / SMSP</strain>
    </source>
</reference>
<sequence precursor="true">MQGRYTVFFVLLLCTAVLIAGCTGTTGPAQTSGSPSAGGASTGSNLVPSPTDVVPENNAVSVTVKEKEYNGKIAVVFDGGKGQNLVSSIDVTLYRSDGTTETAKIGKNKGDQVEFVGTKDPNNPDRVVVYVSEMNGQTYKVTDVISEYRQH</sequence>
<dbReference type="AlphaFoldDB" id="L0HFJ3"/>
<evidence type="ECO:0000313" key="3">
    <source>
        <dbReference type="Proteomes" id="UP000010824"/>
    </source>
</evidence>
<evidence type="ECO:0000313" key="2">
    <source>
        <dbReference type="EMBL" id="AGB02566.1"/>
    </source>
</evidence>
<dbReference type="Proteomes" id="UP000010824">
    <property type="component" value="Chromosome"/>
</dbReference>